<dbReference type="Proteomes" id="UP001221411">
    <property type="component" value="Unassembled WGS sequence"/>
</dbReference>
<evidence type="ECO:0000313" key="2">
    <source>
        <dbReference type="Proteomes" id="UP001221411"/>
    </source>
</evidence>
<organism evidence="1 2">
    <name type="scientific">Polyangium mundeleinium</name>
    <dbReference type="NCBI Taxonomy" id="2995306"/>
    <lineage>
        <taxon>Bacteria</taxon>
        <taxon>Pseudomonadati</taxon>
        <taxon>Myxococcota</taxon>
        <taxon>Polyangia</taxon>
        <taxon>Polyangiales</taxon>
        <taxon>Polyangiaceae</taxon>
        <taxon>Polyangium</taxon>
    </lineage>
</organism>
<gene>
    <name evidence="1" type="ORF">POL67_35615</name>
</gene>
<dbReference type="EMBL" id="JAQNDO010000001">
    <property type="protein sequence ID" value="MDC0746711.1"/>
    <property type="molecule type" value="Genomic_DNA"/>
</dbReference>
<dbReference type="RefSeq" id="WP_271925086.1">
    <property type="nucleotide sequence ID" value="NZ_JAQNDO010000001.1"/>
</dbReference>
<name>A0ABT5F0U9_9BACT</name>
<keyword evidence="2" id="KW-1185">Reference proteome</keyword>
<protein>
    <submittedName>
        <fullName evidence="1">Uncharacterized protein</fullName>
    </submittedName>
</protein>
<comment type="caution">
    <text evidence="1">The sequence shown here is derived from an EMBL/GenBank/DDBJ whole genome shotgun (WGS) entry which is preliminary data.</text>
</comment>
<proteinExistence type="predicted"/>
<evidence type="ECO:0000313" key="1">
    <source>
        <dbReference type="EMBL" id="MDC0746711.1"/>
    </source>
</evidence>
<accession>A0ABT5F0U9</accession>
<reference evidence="1 2" key="1">
    <citation type="submission" date="2022-11" db="EMBL/GenBank/DDBJ databases">
        <title>Minimal conservation of predation-associated metabolite biosynthetic gene clusters underscores biosynthetic potential of Myxococcota including descriptions for ten novel species: Archangium lansinium sp. nov., Myxococcus landrumus sp. nov., Nannocystis bai.</title>
        <authorList>
            <person name="Ahearne A."/>
            <person name="Stevens C."/>
            <person name="Dowd S."/>
        </authorList>
    </citation>
    <scope>NUCLEOTIDE SEQUENCE [LARGE SCALE GENOMIC DNA]</scope>
    <source>
        <strain evidence="1 2">RJM3</strain>
    </source>
</reference>
<sequence>MPLEGAEGAALSQVPAAYDVASTRSEIERAAAEFAARDVEQ</sequence>